<keyword evidence="4" id="KW-1185">Reference proteome</keyword>
<dbReference type="InterPro" id="IPR018821">
    <property type="entry name" value="DUF294_put_nucleoTrafse_sb-bd"/>
</dbReference>
<dbReference type="EMBL" id="JAMQJZ010000016">
    <property type="protein sequence ID" value="MDC3422052.1"/>
    <property type="molecule type" value="Genomic_DNA"/>
</dbReference>
<dbReference type="RefSeq" id="WP_259869257.1">
    <property type="nucleotide sequence ID" value="NZ_JAOALK010000037.1"/>
</dbReference>
<gene>
    <name evidence="3" type="ORF">NC661_16960</name>
</gene>
<dbReference type="Gene3D" id="3.30.460.10">
    <property type="entry name" value="Beta Polymerase, domain 2"/>
    <property type="match status" value="1"/>
</dbReference>
<name>A0A9X3WL06_9BACI</name>
<evidence type="ECO:0000313" key="4">
    <source>
        <dbReference type="Proteomes" id="UP001145072"/>
    </source>
</evidence>
<accession>A0A9X3WL06</accession>
<dbReference type="CDD" id="cd05401">
    <property type="entry name" value="NT_GlnE_GlnD_like"/>
    <property type="match status" value="1"/>
</dbReference>
<organism evidence="3 4">
    <name type="scientific">Aquibacillus koreensis</name>
    <dbReference type="NCBI Taxonomy" id="279446"/>
    <lineage>
        <taxon>Bacteria</taxon>
        <taxon>Bacillati</taxon>
        <taxon>Bacillota</taxon>
        <taxon>Bacilli</taxon>
        <taxon>Bacillales</taxon>
        <taxon>Bacillaceae</taxon>
        <taxon>Aquibacillus</taxon>
    </lineage>
</organism>
<comment type="caution">
    <text evidence="3">The sequence shown here is derived from an EMBL/GenBank/DDBJ whole genome shotgun (WGS) entry which is preliminary data.</text>
</comment>
<dbReference type="SUPFAM" id="SSF81301">
    <property type="entry name" value="Nucleotidyltransferase"/>
    <property type="match status" value="1"/>
</dbReference>
<evidence type="ECO:0000259" key="2">
    <source>
        <dbReference type="Pfam" id="PF10335"/>
    </source>
</evidence>
<dbReference type="InterPro" id="IPR005105">
    <property type="entry name" value="GlnD_Uridyltrans_N"/>
</dbReference>
<dbReference type="InterPro" id="IPR043519">
    <property type="entry name" value="NT_sf"/>
</dbReference>
<reference evidence="3" key="1">
    <citation type="submission" date="2022-06" db="EMBL/GenBank/DDBJ databases">
        <title>Aquibacillus sp. a new bacterium isolated from soil saline samples.</title>
        <authorList>
            <person name="Galisteo C."/>
            <person name="De La Haba R."/>
            <person name="Sanchez-Porro C."/>
            <person name="Ventosa A."/>
        </authorList>
    </citation>
    <scope>NUCLEOTIDE SEQUENCE</scope>
    <source>
        <strain evidence="3">JCM 12387</strain>
    </source>
</reference>
<dbReference type="GO" id="GO:0008773">
    <property type="term" value="F:[protein-PII] uridylyltransferase activity"/>
    <property type="evidence" value="ECO:0007669"/>
    <property type="project" value="InterPro"/>
</dbReference>
<feature type="domain" description="DUF294" evidence="2">
    <location>
        <begin position="195"/>
        <end position="323"/>
    </location>
</feature>
<sequence>MHNKQVVRQIKGIDETLNNYTEINEWRQDKIVRVMTDHQKLNELHDSIIENTVKVAMKKVQSELGNPPAPFAFFLMGSAGRFEQSVLSDQDHGIIYQSHDESCQSYFLTLGAEITNGLSETGYELCDGQVMASNPLWCKSIRQWEEQIVDWMEDSSWKSLRHFSTFFDSRVMFGETSFLTEIKNYAFMILNEQPRLYKRLVENVDFVKKGIGVFGQLLPEQYGEESGAIKLKQTTFFPYVNALRLLALKENILEPSTLKRFEQLPVSLQSFQSYEKDFRRLLDFRLQHRKHAQSYKDVHLIQINSLNREEKQTLKQLMKKGYKLFDETKTIIEKECSTW</sequence>
<evidence type="ECO:0000313" key="3">
    <source>
        <dbReference type="EMBL" id="MDC3422052.1"/>
    </source>
</evidence>
<dbReference type="Pfam" id="PF10335">
    <property type="entry name" value="DUF294_C"/>
    <property type="match status" value="1"/>
</dbReference>
<evidence type="ECO:0000259" key="1">
    <source>
        <dbReference type="Pfam" id="PF03445"/>
    </source>
</evidence>
<dbReference type="AlphaFoldDB" id="A0A9X3WL06"/>
<feature type="domain" description="Protein-PII uridylyltransferase N-terminal" evidence="1">
    <location>
        <begin position="38"/>
        <end position="155"/>
    </location>
</feature>
<dbReference type="Pfam" id="PF03445">
    <property type="entry name" value="DUF294"/>
    <property type="match status" value="1"/>
</dbReference>
<proteinExistence type="predicted"/>
<dbReference type="Proteomes" id="UP001145072">
    <property type="component" value="Unassembled WGS sequence"/>
</dbReference>
<protein>
    <submittedName>
        <fullName evidence="3">DUF294 nucleotidyltransferase-like domain-containing protein</fullName>
    </submittedName>
</protein>